<accession>A0A430B557</accession>
<protein>
    <recommendedName>
        <fullName evidence="1">N-acetyltransferase domain-containing protein</fullName>
    </recommendedName>
</protein>
<dbReference type="EMBL" id="NGKB01000005">
    <property type="protein sequence ID" value="RSU15455.1"/>
    <property type="molecule type" value="Genomic_DNA"/>
</dbReference>
<organism evidence="2 3">
    <name type="scientific">Vagococcus carniphilus</name>
    <dbReference type="NCBI Taxonomy" id="218144"/>
    <lineage>
        <taxon>Bacteria</taxon>
        <taxon>Bacillati</taxon>
        <taxon>Bacillota</taxon>
        <taxon>Bacilli</taxon>
        <taxon>Lactobacillales</taxon>
        <taxon>Enterococcaceae</taxon>
        <taxon>Vagococcus</taxon>
    </lineage>
</organism>
<dbReference type="Pfam" id="PF13508">
    <property type="entry name" value="Acetyltransf_7"/>
    <property type="match status" value="1"/>
</dbReference>
<evidence type="ECO:0000313" key="3">
    <source>
        <dbReference type="Proteomes" id="UP000288028"/>
    </source>
</evidence>
<proteinExistence type="predicted"/>
<dbReference type="AlphaFoldDB" id="A0A430B557"/>
<dbReference type="InterPro" id="IPR016181">
    <property type="entry name" value="Acyl_CoA_acyltransferase"/>
</dbReference>
<feature type="domain" description="N-acetyltransferase" evidence="1">
    <location>
        <begin position="1"/>
        <end position="154"/>
    </location>
</feature>
<dbReference type="RefSeq" id="WP_126793349.1">
    <property type="nucleotide sequence ID" value="NZ_CP060720.1"/>
</dbReference>
<dbReference type="GeneID" id="95580786"/>
<comment type="caution">
    <text evidence="2">The sequence shown here is derived from an EMBL/GenBank/DDBJ whole genome shotgun (WGS) entry which is preliminary data.</text>
</comment>
<dbReference type="InterPro" id="IPR000182">
    <property type="entry name" value="GNAT_dom"/>
</dbReference>
<dbReference type="PROSITE" id="PS51186">
    <property type="entry name" value="GNAT"/>
    <property type="match status" value="1"/>
</dbReference>
<dbReference type="CDD" id="cd04301">
    <property type="entry name" value="NAT_SF"/>
    <property type="match status" value="1"/>
</dbReference>
<name>A0A430B557_9ENTE</name>
<evidence type="ECO:0000313" key="2">
    <source>
        <dbReference type="EMBL" id="RSU15455.1"/>
    </source>
</evidence>
<dbReference type="Proteomes" id="UP000288028">
    <property type="component" value="Unassembled WGS sequence"/>
</dbReference>
<reference evidence="2 3" key="1">
    <citation type="submission" date="2017-05" db="EMBL/GenBank/DDBJ databases">
        <title>Vagococcus spp. assemblies.</title>
        <authorList>
            <person name="Gulvik C.A."/>
        </authorList>
    </citation>
    <scope>NUCLEOTIDE SEQUENCE [LARGE SCALE GENOMIC DNA]</scope>
    <source>
        <strain evidence="2 3">SS1714</strain>
    </source>
</reference>
<gene>
    <name evidence="2" type="ORF">CBF28_06930</name>
</gene>
<dbReference type="SUPFAM" id="SSF55729">
    <property type="entry name" value="Acyl-CoA N-acyltransferases (Nat)"/>
    <property type="match status" value="1"/>
</dbReference>
<dbReference type="GO" id="GO:0016747">
    <property type="term" value="F:acyltransferase activity, transferring groups other than amino-acyl groups"/>
    <property type="evidence" value="ECO:0007669"/>
    <property type="project" value="InterPro"/>
</dbReference>
<dbReference type="OrthoDB" id="9797178at2"/>
<evidence type="ECO:0000259" key="1">
    <source>
        <dbReference type="PROSITE" id="PS51186"/>
    </source>
</evidence>
<keyword evidence="3" id="KW-1185">Reference proteome</keyword>
<dbReference type="Gene3D" id="3.40.630.30">
    <property type="match status" value="1"/>
</dbReference>
<sequence>MIRIINENDYSAVEALTISSFSETEFGYQQEADLIKKIRKAPSYKAELELVDEIDGKIVGHGLLSECLIKNENDSWKGLALAPLSVLPSYQNKKIGTNLMLALEKRSLIADYPFIVILGHPTFYKRFGYLPASKWGIFPPFEVPEEFFMIKELRKNILQEISGEVAYLKAFE</sequence>